<sequence length="165" mass="19199">MEMKYYGKGSLSSLLKLTLDILLLLGVLLFFFITQRTLFAKQEEVTVVLAFVYFLFLVGGTSLIFIVYNLRKIVQTLLKPDPFTYGNVKSLKNIWIGCFLIAACYFINFFINFNKETFEIIYISTKGIHTDFEFFIFLFAGLFILVLEKVFKVAVEYKEDHDLTI</sequence>
<evidence type="ECO:0000313" key="3">
    <source>
        <dbReference type="Proteomes" id="UP000465601"/>
    </source>
</evidence>
<dbReference type="Proteomes" id="UP000465601">
    <property type="component" value="Unassembled WGS sequence"/>
</dbReference>
<dbReference type="Pfam" id="PF11188">
    <property type="entry name" value="DUF2975"/>
    <property type="match status" value="1"/>
</dbReference>
<proteinExistence type="predicted"/>
<reference evidence="2 3" key="1">
    <citation type="submission" date="2019-10" db="EMBL/GenBank/DDBJ databases">
        <title>Alkaliphilus serpentinus sp. nov. and Alkaliphilus pronyensis sp. nov., two novel anaerobic alkaliphilic species isolated from the serpentinized-hosted hydrothermal field of the Prony Bay (New Caledonia).</title>
        <authorList>
            <person name="Postec A."/>
        </authorList>
    </citation>
    <scope>NUCLEOTIDE SEQUENCE [LARGE SCALE GENOMIC DNA]</scope>
    <source>
        <strain evidence="2 3">LacT</strain>
    </source>
</reference>
<feature type="transmembrane region" description="Helical" evidence="1">
    <location>
        <begin position="134"/>
        <end position="155"/>
    </location>
</feature>
<keyword evidence="1" id="KW-0812">Transmembrane</keyword>
<dbReference type="EMBL" id="WBZB01000024">
    <property type="protein sequence ID" value="KAB3530011.1"/>
    <property type="molecule type" value="Genomic_DNA"/>
</dbReference>
<protein>
    <submittedName>
        <fullName evidence="2">DUF2975 domain-containing protein</fullName>
    </submittedName>
</protein>
<evidence type="ECO:0000256" key="1">
    <source>
        <dbReference type="SAM" id="Phobius"/>
    </source>
</evidence>
<feature type="transmembrane region" description="Helical" evidence="1">
    <location>
        <begin position="94"/>
        <end position="113"/>
    </location>
</feature>
<dbReference type="AlphaFoldDB" id="A0A833M834"/>
<evidence type="ECO:0000313" key="2">
    <source>
        <dbReference type="EMBL" id="KAB3530011.1"/>
    </source>
</evidence>
<gene>
    <name evidence="2" type="ORF">F8153_07895</name>
</gene>
<dbReference type="InterPro" id="IPR021354">
    <property type="entry name" value="DUF2975"/>
</dbReference>
<dbReference type="OrthoDB" id="9791568at2"/>
<feature type="transmembrane region" description="Helical" evidence="1">
    <location>
        <begin position="13"/>
        <end position="33"/>
    </location>
</feature>
<comment type="caution">
    <text evidence="2">The sequence shown here is derived from an EMBL/GenBank/DDBJ whole genome shotgun (WGS) entry which is preliminary data.</text>
</comment>
<name>A0A833M834_9FIRM</name>
<keyword evidence="3" id="KW-1185">Reference proteome</keyword>
<accession>A0A833M834</accession>
<keyword evidence="1" id="KW-1133">Transmembrane helix</keyword>
<feature type="transmembrane region" description="Helical" evidence="1">
    <location>
        <begin position="45"/>
        <end position="68"/>
    </location>
</feature>
<organism evidence="2 3">
    <name type="scientific">Alkaliphilus serpentinus</name>
    <dbReference type="NCBI Taxonomy" id="1482731"/>
    <lineage>
        <taxon>Bacteria</taxon>
        <taxon>Bacillati</taxon>
        <taxon>Bacillota</taxon>
        <taxon>Clostridia</taxon>
        <taxon>Peptostreptococcales</taxon>
        <taxon>Natronincolaceae</taxon>
        <taxon>Alkaliphilus</taxon>
    </lineage>
</organism>
<keyword evidence="1" id="KW-0472">Membrane</keyword>